<sequence>MFDEKLTLRHSADFGADPNDLIFQWWYREQDGITQPTPELKPEKWLVFPDPTGQQGMGMSEISLAGAGAVLLVDNLFYARYRHKDSDPDNPNSWSNWAGAANSFPDNYQPQLAEGWVKRVLNSINPFEARVNNFFNSESPATYVSMIQQAGPRYEGPVAFNPDKDVIENVGLIELYQTVLERAMNLSINLEQPTCTPGITSALQLAATRISGFYNLLGNEAYNDALDPTIGFGTDSVEYGSLAPTIFTFMNQTQSLLDEEFTLLCGRPERGARPAYNRFLWNFTKGTGEVAYALSYNIKDANKDGFIDEADARTLYPQGHGDAWGHYLSALKSFYDLLGHPNYIWESRSEKFSIEGVVIDVDYLDERKFAETAASKAKVGNEIVNIVYRKHYVEDPDGQWQGYKDTDDNQAWGMTGWSRRAFMGGLFDWAMSNAILPAEDTDSSHTDIQKIDRTTVSEILDIASQSRMIQKQFENANNGLNPLGLSSDVVPFDINPARLMPDVENSATHFEQMYEKAMDAMENARAVFDYANDLKENIRAVLVSEQEFALDVEDKDREYRNQLIEIFGTPYQGTIGAGKVYPPGYKGPDYYYYAYIDVNEVSENTLPEPSEDVDAFFSPMDESMNGMTAMYQQFFGADISASDYRFDSFANKIKITYPMSANDYSFQAPSEWGIRKSPGEIQVALIELVKAEAELKLALFDYSELIDDVQDKMDLLEARTTLRKEQIEIGKEKQEKTLSFNQGIIAMRKAADIQNMSATFIREEFNCVKENLPKIAGAMAVDPSGPARSALMRAANYSSKIIRGTALATSYGADVLQTEKELAMMKVDGKLKKADYQYEIQKMLEEIEGLITKETPARLEIFKRRENMSQVSEKYRAVLAKGLRLLEERKTFNARVAQKTQGNRYMDMAFRVNLNQALSKYRSAFDLAARYVYLAAKAYDYETNLDELDPASARPLLTDIVRQRHLGQYENGEYLVGQGGLGDILATMNINFSVLKGQMGFENPQTETGRFSLRRELFRIKDGAENKNMWVDTLKKNCVENLWAVPEFRKFCRPFTSEDEGEQPALVIGFTTQIFFGENFFGWPLSGGDHAYDPTNFATKVRSVGVWFDGYDNTLLSETPRAYLIPVGMDIMLVPNSTDMKTREWSVVDQKLPVPLPVRGSDLNNTDWIPSLDSLDGSMIQIRKFSSFRAYHDSGYFDASQVSYESRLVGRSVWNSRWLLIIPGGTFHYDQDYGLETFIENVTDIKLFFQTYAISGS</sequence>
<dbReference type="Proteomes" id="UP000189670">
    <property type="component" value="Unassembled WGS sequence"/>
</dbReference>
<name>A0A1V1PA28_9BACT</name>
<organism evidence="1 2">
    <name type="scientific">Candidatus Magnetoglobus multicellularis str. Araruama</name>
    <dbReference type="NCBI Taxonomy" id="890399"/>
    <lineage>
        <taxon>Bacteria</taxon>
        <taxon>Pseudomonadati</taxon>
        <taxon>Thermodesulfobacteriota</taxon>
        <taxon>Desulfobacteria</taxon>
        <taxon>Desulfobacterales</taxon>
        <taxon>Desulfobacteraceae</taxon>
        <taxon>Candidatus Magnetoglobus</taxon>
    </lineage>
</organism>
<gene>
    <name evidence="1" type="ORF">OMM_02283</name>
</gene>
<proteinExistence type="predicted"/>
<comment type="caution">
    <text evidence="1">The sequence shown here is derived from an EMBL/GenBank/DDBJ whole genome shotgun (WGS) entry which is preliminary data.</text>
</comment>
<accession>A0A1V1PA28</accession>
<dbReference type="EMBL" id="ATBP01000232">
    <property type="protein sequence ID" value="ETR71711.1"/>
    <property type="molecule type" value="Genomic_DNA"/>
</dbReference>
<dbReference type="AlphaFoldDB" id="A0A1V1PA28"/>
<evidence type="ECO:0000313" key="1">
    <source>
        <dbReference type="EMBL" id="ETR71711.1"/>
    </source>
</evidence>
<evidence type="ECO:0000313" key="2">
    <source>
        <dbReference type="Proteomes" id="UP000189670"/>
    </source>
</evidence>
<protein>
    <submittedName>
        <fullName evidence="1">Uncharacterized protein</fullName>
    </submittedName>
</protein>
<reference evidence="2" key="1">
    <citation type="submission" date="2012-11" db="EMBL/GenBank/DDBJ databases">
        <authorList>
            <person name="Lucero-Rivera Y.E."/>
            <person name="Tovar-Ramirez D."/>
        </authorList>
    </citation>
    <scope>NUCLEOTIDE SEQUENCE [LARGE SCALE GENOMIC DNA]</scope>
    <source>
        <strain evidence="2">Araruama</strain>
    </source>
</reference>